<dbReference type="VEuPathDB" id="TriTrypDB:TM35_000302410"/>
<dbReference type="PRINTS" id="PR00704">
    <property type="entry name" value="CALPAIN"/>
</dbReference>
<dbReference type="PROSITE" id="PS50203">
    <property type="entry name" value="CALPAIN_CAT"/>
    <property type="match status" value="1"/>
</dbReference>
<dbReference type="InterPro" id="IPR038765">
    <property type="entry name" value="Papain-like_cys_pep_sf"/>
</dbReference>
<dbReference type="PANTHER" id="PTHR46143">
    <property type="entry name" value="CALPAIN-7"/>
    <property type="match status" value="1"/>
</dbReference>
<sequence>MSTEALSCIQNGMIFEREGRLGKAEEWYVVGIQRLRVAMQDTSIGNSQKMVLGEYLQDAARSVQRIRETRRRRQQQQEQKKQPLTNNTVTLSTSSAQGNQQQQQQENDDGGDYLSFLDGQSENLTTPNTTSLSYQANNNPPAAVATPPPLPLPTTPTPRSRVTTPPPQIPPTSLQRHSSNSLAAHFAPRASDLVMKAIDVATILTKQKEYKRAVDVLQHAYDMGRRERNRPANFNRIEEHLLLLRREYYNRFKPRFLQDNPVLPEEMEILRKSGITSTILLPIWDDLQEGYGRENVFMPCEGHWEDSFTPRLSSLQRQAGAEYLRIGDIKPDVELSIIHTADPLNVKQTVVGDCSMVCSLIICASYQQRFPKGKIINNVIFPQDNNGDPVVNPKGKYCVKMLLNGMTRLITVDDRFPANPRTRGMLCTYSRDKSELWVSIMEKAFVKVCGGSYDFPGSSSSGDLYKLSGWLPDGIMLDAENFDPELHWNRLYKRHVDGSVLITASTPALSEDMEKKFRLASSHAYAVLGMREIGDERLLELKNPWGQRSWNGAYSISDKRPEAIKLLSDLQYTDELADQGVFWITWSDLCKHFFRCSLSWNPYMLFKTPEGMSRRPTRLSCHSRFPYTLSVGQMPQYHIGISKASRPSRMHLVFSRHITDVESFGQQFEKDHPGVPYVALKVYDVTRYPSIAQHLGAQCTFGMCYCRRLAHGTELEKVLEPLNEVIYKSVAAHTVSFTCPAGTSNLLVLVSRLESTVKEEFSFSLTLHTEWSQIKLNEKEQSSGGVYMHAIPRNNLKYCSVIQGNWVKGVSCGGRSDSQTFVYNPQYLLSLLKPSMISVRLCTAECEPSVQVHVVKKEQNTSYEEVKWSSRIGAINSECNLLLQAPLYAHGGVVVDTSLRTCLSFDTKRLLGEKKQQQQQQEKAMVTEPLPPLPSGNYTIIPAQWVSGVPASFELVVETTEPHKLQEIPPEGSGFKETVLQGELKGGSAGNPLALMPTTDTYFSSNSKVCIVATSPGILTGRLLLLLKSQDGSKSPEKGVAINVSLFRSKGAVSMELIASSGSYDPCSVALPPVKVDANTTYVLIVSSAKPSHVKYVLRLYSSCVVSAQLS</sequence>
<dbReference type="SUPFAM" id="SSF54001">
    <property type="entry name" value="Cysteine proteinases"/>
    <property type="match status" value="1"/>
</dbReference>
<dbReference type="SUPFAM" id="SSF49758">
    <property type="entry name" value="Calpain large subunit, middle domain (domain III)"/>
    <property type="match status" value="1"/>
</dbReference>
<feature type="active site" evidence="4 5">
    <location>
        <position position="543"/>
    </location>
</feature>
<keyword evidence="1 5" id="KW-0645">Protease</keyword>
<feature type="region of interest" description="Disordered" evidence="6">
    <location>
        <begin position="66"/>
        <end position="181"/>
    </location>
</feature>
<evidence type="ECO:0000256" key="6">
    <source>
        <dbReference type="SAM" id="MobiDB-lite"/>
    </source>
</evidence>
<gene>
    <name evidence="8" type="ORF">TM35_000302410</name>
</gene>
<evidence type="ECO:0000313" key="9">
    <source>
        <dbReference type="Proteomes" id="UP000192257"/>
    </source>
</evidence>
<dbReference type="RefSeq" id="XP_028880267.1">
    <property type="nucleotide sequence ID" value="XM_029028564.1"/>
</dbReference>
<evidence type="ECO:0000256" key="4">
    <source>
        <dbReference type="PIRSR" id="PIRSR622684-1"/>
    </source>
</evidence>
<evidence type="ECO:0000256" key="5">
    <source>
        <dbReference type="PROSITE-ProRule" id="PRU00239"/>
    </source>
</evidence>
<dbReference type="OrthoDB" id="167576at2759"/>
<name>A0A1X0NNM8_9TRYP</name>
<dbReference type="Gene3D" id="3.90.70.10">
    <property type="entry name" value="Cysteine proteinases"/>
    <property type="match status" value="1"/>
</dbReference>
<dbReference type="GeneID" id="39988344"/>
<feature type="compositionally biased region" description="Pro residues" evidence="6">
    <location>
        <begin position="146"/>
        <end position="156"/>
    </location>
</feature>
<dbReference type="GO" id="GO:0006508">
    <property type="term" value="P:proteolysis"/>
    <property type="evidence" value="ECO:0007669"/>
    <property type="project" value="UniProtKB-KW"/>
</dbReference>
<dbReference type="STRING" id="67003.A0A1X0NNM8"/>
<dbReference type="Proteomes" id="UP000192257">
    <property type="component" value="Unassembled WGS sequence"/>
</dbReference>
<accession>A0A1X0NNM8</accession>
<dbReference type="InterPro" id="IPR051297">
    <property type="entry name" value="PalB/RIM13"/>
</dbReference>
<feature type="active site" evidence="4 5">
    <location>
        <position position="354"/>
    </location>
</feature>
<dbReference type="InterPro" id="IPR022682">
    <property type="entry name" value="Calpain_domain_III"/>
</dbReference>
<organism evidence="8 9">
    <name type="scientific">Trypanosoma theileri</name>
    <dbReference type="NCBI Taxonomy" id="67003"/>
    <lineage>
        <taxon>Eukaryota</taxon>
        <taxon>Discoba</taxon>
        <taxon>Euglenozoa</taxon>
        <taxon>Kinetoplastea</taxon>
        <taxon>Metakinetoplastina</taxon>
        <taxon>Trypanosomatida</taxon>
        <taxon>Trypanosomatidae</taxon>
        <taxon>Trypanosoma</taxon>
    </lineage>
</organism>
<dbReference type="PANTHER" id="PTHR46143:SF1">
    <property type="entry name" value="CALPAIN-7"/>
    <property type="match status" value="1"/>
</dbReference>
<feature type="compositionally biased region" description="Polar residues" evidence="6">
    <location>
        <begin position="171"/>
        <end position="181"/>
    </location>
</feature>
<proteinExistence type="predicted"/>
<feature type="domain" description="Calpain catalytic" evidence="7">
    <location>
        <begin position="308"/>
        <end position="602"/>
    </location>
</feature>
<keyword evidence="3 5" id="KW-0788">Thiol protease</keyword>
<dbReference type="Gene3D" id="2.60.120.380">
    <property type="match status" value="1"/>
</dbReference>
<dbReference type="AlphaFoldDB" id="A0A1X0NNM8"/>
<dbReference type="GO" id="GO:0004198">
    <property type="term" value="F:calcium-dependent cysteine-type endopeptidase activity"/>
    <property type="evidence" value="ECO:0007669"/>
    <property type="project" value="InterPro"/>
</dbReference>
<dbReference type="SMART" id="SM00230">
    <property type="entry name" value="CysPc"/>
    <property type="match status" value="1"/>
</dbReference>
<feature type="compositionally biased region" description="Polar residues" evidence="6">
    <location>
        <begin position="118"/>
        <end position="139"/>
    </location>
</feature>
<comment type="caution">
    <text evidence="8">The sequence shown here is derived from an EMBL/GenBank/DDBJ whole genome shotgun (WGS) entry which is preliminary data.</text>
</comment>
<keyword evidence="2 5" id="KW-0378">Hydrolase</keyword>
<reference evidence="8 9" key="1">
    <citation type="submission" date="2017-03" db="EMBL/GenBank/DDBJ databases">
        <title>An alternative strategy for trypanosome survival in the mammalian bloodstream revealed through genome and transcriptome analysis of the ubiquitous bovine parasite Trypanosoma (Megatrypanum) theileri.</title>
        <authorList>
            <person name="Kelly S."/>
            <person name="Ivens A."/>
            <person name="Mott A."/>
            <person name="O'Neill E."/>
            <person name="Emms D."/>
            <person name="Macleod O."/>
            <person name="Voorheis P."/>
            <person name="Matthews J."/>
            <person name="Matthews K."/>
            <person name="Carrington M."/>
        </authorList>
    </citation>
    <scope>NUCLEOTIDE SEQUENCE [LARGE SCALE GENOMIC DNA]</scope>
    <source>
        <strain evidence="8">Edinburgh</strain>
    </source>
</reference>
<evidence type="ECO:0000256" key="2">
    <source>
        <dbReference type="ARBA" id="ARBA00022801"/>
    </source>
</evidence>
<keyword evidence="9" id="KW-1185">Reference proteome</keyword>
<dbReference type="Pfam" id="PF01067">
    <property type="entry name" value="Calpain_III"/>
    <property type="match status" value="1"/>
</dbReference>
<evidence type="ECO:0000259" key="7">
    <source>
        <dbReference type="PROSITE" id="PS50203"/>
    </source>
</evidence>
<dbReference type="Pfam" id="PF00648">
    <property type="entry name" value="Peptidase_C2"/>
    <property type="match status" value="1"/>
</dbReference>
<evidence type="ECO:0000313" key="8">
    <source>
        <dbReference type="EMBL" id="ORC86201.1"/>
    </source>
</evidence>
<protein>
    <submittedName>
        <fullName evidence="8">Calpain-like cysteine peptidase</fullName>
    </submittedName>
</protein>
<dbReference type="InterPro" id="IPR036213">
    <property type="entry name" value="Calpain_III_sf"/>
</dbReference>
<evidence type="ECO:0000256" key="3">
    <source>
        <dbReference type="ARBA" id="ARBA00022807"/>
    </source>
</evidence>
<feature type="active site" evidence="4 5">
    <location>
        <position position="523"/>
    </location>
</feature>
<dbReference type="EMBL" id="NBCO01000030">
    <property type="protein sequence ID" value="ORC86201.1"/>
    <property type="molecule type" value="Genomic_DNA"/>
</dbReference>
<feature type="compositionally biased region" description="Low complexity" evidence="6">
    <location>
        <begin position="82"/>
        <end position="105"/>
    </location>
</feature>
<dbReference type="InterPro" id="IPR001300">
    <property type="entry name" value="Peptidase_C2_calpain_cat"/>
</dbReference>
<dbReference type="InterPro" id="IPR022684">
    <property type="entry name" value="Calpain_cysteine_protease"/>
</dbReference>
<evidence type="ECO:0000256" key="1">
    <source>
        <dbReference type="ARBA" id="ARBA00022670"/>
    </source>
</evidence>